<feature type="domain" description="Fibronectin type-III" evidence="2">
    <location>
        <begin position="54"/>
        <end position="147"/>
    </location>
</feature>
<dbReference type="SMART" id="SM00060">
    <property type="entry name" value="FN3"/>
    <property type="match status" value="1"/>
</dbReference>
<gene>
    <name evidence="3" type="ORF">XENOCAPTIV_026494</name>
</gene>
<protein>
    <recommendedName>
        <fullName evidence="2">Fibronectin type-III domain-containing protein</fullName>
    </recommendedName>
</protein>
<organism evidence="3 4">
    <name type="scientific">Xenoophorus captivus</name>
    <dbReference type="NCBI Taxonomy" id="1517983"/>
    <lineage>
        <taxon>Eukaryota</taxon>
        <taxon>Metazoa</taxon>
        <taxon>Chordata</taxon>
        <taxon>Craniata</taxon>
        <taxon>Vertebrata</taxon>
        <taxon>Euteleostomi</taxon>
        <taxon>Actinopterygii</taxon>
        <taxon>Neopterygii</taxon>
        <taxon>Teleostei</taxon>
        <taxon>Neoteleostei</taxon>
        <taxon>Acanthomorphata</taxon>
        <taxon>Ovalentaria</taxon>
        <taxon>Atherinomorphae</taxon>
        <taxon>Cyprinodontiformes</taxon>
        <taxon>Goodeidae</taxon>
        <taxon>Xenoophorus</taxon>
    </lineage>
</organism>
<dbReference type="InterPro" id="IPR003961">
    <property type="entry name" value="FN3_dom"/>
</dbReference>
<name>A0ABV0QEN3_9TELE</name>
<dbReference type="SUPFAM" id="SSF49265">
    <property type="entry name" value="Fibronectin type III"/>
    <property type="match status" value="1"/>
</dbReference>
<sequence length="166" mass="18053">ERSVNVSEPESLELTVSNLKPEETYSFRVVAYNEAGPGESSAPLRIATKPDLQVPSRVESLRALALSPTSIQVSWEPPSLPNGPVQGYRLLWTESPSGKEQSVEVSGLNYKMDGLNRFTEYTVRVLAINRYGPGTASESVSVTTQSDGEPTPIQLVISFNLLTLAD</sequence>
<dbReference type="Proteomes" id="UP001434883">
    <property type="component" value="Unassembled WGS sequence"/>
</dbReference>
<feature type="non-terminal residue" evidence="3">
    <location>
        <position position="1"/>
    </location>
</feature>
<dbReference type="EMBL" id="JAHRIN010009063">
    <property type="protein sequence ID" value="MEQ2194269.1"/>
    <property type="molecule type" value="Genomic_DNA"/>
</dbReference>
<dbReference type="Pfam" id="PF00041">
    <property type="entry name" value="fn3"/>
    <property type="match status" value="2"/>
</dbReference>
<evidence type="ECO:0000313" key="4">
    <source>
        <dbReference type="Proteomes" id="UP001434883"/>
    </source>
</evidence>
<dbReference type="PROSITE" id="PS50853">
    <property type="entry name" value="FN3"/>
    <property type="match status" value="2"/>
</dbReference>
<evidence type="ECO:0000313" key="3">
    <source>
        <dbReference type="EMBL" id="MEQ2194269.1"/>
    </source>
</evidence>
<comment type="caution">
    <text evidence="3">The sequence shown here is derived from an EMBL/GenBank/DDBJ whole genome shotgun (WGS) entry which is preliminary data.</text>
</comment>
<dbReference type="InterPro" id="IPR050964">
    <property type="entry name" value="Striated_Muscle_Regulatory"/>
</dbReference>
<dbReference type="InterPro" id="IPR036116">
    <property type="entry name" value="FN3_sf"/>
</dbReference>
<evidence type="ECO:0000259" key="2">
    <source>
        <dbReference type="PROSITE" id="PS50853"/>
    </source>
</evidence>
<dbReference type="PRINTS" id="PR00014">
    <property type="entry name" value="FNTYPEIII"/>
</dbReference>
<dbReference type="Gene3D" id="2.60.40.10">
    <property type="entry name" value="Immunoglobulins"/>
    <property type="match status" value="2"/>
</dbReference>
<dbReference type="PANTHER" id="PTHR13817:SF85">
    <property type="entry name" value="DCC NETRIN 1 RECEPTOR"/>
    <property type="match status" value="1"/>
</dbReference>
<keyword evidence="1" id="KW-0677">Repeat</keyword>
<accession>A0ABV0QEN3</accession>
<dbReference type="InterPro" id="IPR013783">
    <property type="entry name" value="Ig-like_fold"/>
</dbReference>
<evidence type="ECO:0000256" key="1">
    <source>
        <dbReference type="ARBA" id="ARBA00022737"/>
    </source>
</evidence>
<reference evidence="3 4" key="1">
    <citation type="submission" date="2021-06" db="EMBL/GenBank/DDBJ databases">
        <authorList>
            <person name="Palmer J.M."/>
        </authorList>
    </citation>
    <scope>NUCLEOTIDE SEQUENCE [LARGE SCALE GENOMIC DNA]</scope>
    <source>
        <strain evidence="3 4">XC_2019</strain>
        <tissue evidence="3">Muscle</tissue>
    </source>
</reference>
<keyword evidence="4" id="KW-1185">Reference proteome</keyword>
<dbReference type="CDD" id="cd00063">
    <property type="entry name" value="FN3"/>
    <property type="match status" value="2"/>
</dbReference>
<proteinExistence type="predicted"/>
<feature type="domain" description="Fibronectin type-III" evidence="2">
    <location>
        <begin position="1"/>
        <end position="51"/>
    </location>
</feature>
<dbReference type="PANTHER" id="PTHR13817">
    <property type="entry name" value="TITIN"/>
    <property type="match status" value="1"/>
</dbReference>